<evidence type="ECO:0008006" key="3">
    <source>
        <dbReference type="Google" id="ProtNLM"/>
    </source>
</evidence>
<dbReference type="AlphaFoldDB" id="A0A543KI61"/>
<comment type="caution">
    <text evidence="1">The sequence shown here is derived from an EMBL/GenBank/DDBJ whole genome shotgun (WGS) entry which is preliminary data.</text>
</comment>
<dbReference type="Proteomes" id="UP000320582">
    <property type="component" value="Unassembled WGS sequence"/>
</dbReference>
<protein>
    <recommendedName>
        <fullName evidence="3">Response regulatory domain-containing protein</fullName>
    </recommendedName>
</protein>
<dbReference type="EMBL" id="VFPT01000001">
    <property type="protein sequence ID" value="TQM94762.1"/>
    <property type="molecule type" value="Genomic_DNA"/>
</dbReference>
<dbReference type="RefSeq" id="WP_142083743.1">
    <property type="nucleotide sequence ID" value="NZ_VFPT01000001.1"/>
</dbReference>
<gene>
    <name evidence="1" type="ORF">BD293_3449</name>
</gene>
<organism evidence="1 2">
    <name type="scientific">Roseinatronobacter monicus</name>
    <dbReference type="NCBI Taxonomy" id="393481"/>
    <lineage>
        <taxon>Bacteria</taxon>
        <taxon>Pseudomonadati</taxon>
        <taxon>Pseudomonadota</taxon>
        <taxon>Alphaproteobacteria</taxon>
        <taxon>Rhodobacterales</taxon>
        <taxon>Paracoccaceae</taxon>
        <taxon>Roseinatronobacter</taxon>
    </lineage>
</organism>
<proteinExistence type="predicted"/>
<evidence type="ECO:0000313" key="1">
    <source>
        <dbReference type="EMBL" id="TQM94762.1"/>
    </source>
</evidence>
<keyword evidence="2" id="KW-1185">Reference proteome</keyword>
<sequence>MTLFQDPHLPRDSREGSIRPGMLSRILARLGYDKTDAQHHRRNRDRDLGIAVSFDVVAPHLIKERRIYVVEGQTRPLFSHVSKIAAPALSIASLSNFARAESAILGLRSEQALLVVNIDTLGTTAEAVDMLIGFRTRSPETPVIIGSASFARHDFSMSRGVIADASMRMPCDYMSVALAIESAVGNSAMRFRAEQSYLSAEQSCVN</sequence>
<reference evidence="1 2" key="1">
    <citation type="submission" date="2019-06" db="EMBL/GenBank/DDBJ databases">
        <title>Genomic Encyclopedia of Archaeal and Bacterial Type Strains, Phase II (KMG-II): from individual species to whole genera.</title>
        <authorList>
            <person name="Goeker M."/>
        </authorList>
    </citation>
    <scope>NUCLEOTIDE SEQUENCE [LARGE SCALE GENOMIC DNA]</scope>
    <source>
        <strain evidence="1 2">DSM 18423</strain>
    </source>
</reference>
<accession>A0A543KI61</accession>
<name>A0A543KI61_9RHOB</name>
<evidence type="ECO:0000313" key="2">
    <source>
        <dbReference type="Proteomes" id="UP000320582"/>
    </source>
</evidence>
<dbReference type="OrthoDB" id="7847397at2"/>